<dbReference type="PROSITE" id="PS50262">
    <property type="entry name" value="G_PROTEIN_RECEP_F1_2"/>
    <property type="match status" value="1"/>
</dbReference>
<feature type="transmembrane region" description="Helical" evidence="7">
    <location>
        <begin position="334"/>
        <end position="361"/>
    </location>
</feature>
<keyword evidence="5 7" id="KW-0472">Membrane</keyword>
<feature type="transmembrane region" description="Helical" evidence="7">
    <location>
        <begin position="171"/>
        <end position="191"/>
    </location>
</feature>
<evidence type="ECO:0000256" key="1">
    <source>
        <dbReference type="ARBA" id="ARBA00004370"/>
    </source>
</evidence>
<evidence type="ECO:0000256" key="4">
    <source>
        <dbReference type="ARBA" id="ARBA00022989"/>
    </source>
</evidence>
<feature type="domain" description="G-protein coupled receptors family 1 profile" evidence="8">
    <location>
        <begin position="1"/>
        <end position="231"/>
    </location>
</feature>
<gene>
    <name evidence="9" type="ORF">PHET_02140</name>
</gene>
<feature type="region of interest" description="Disordered" evidence="6">
    <location>
        <begin position="453"/>
        <end position="472"/>
    </location>
</feature>
<dbReference type="InterPro" id="IPR006461">
    <property type="entry name" value="PLAC_motif_containing"/>
</dbReference>
<dbReference type="Pfam" id="PF04749">
    <property type="entry name" value="PLAC8"/>
    <property type="match status" value="1"/>
</dbReference>
<comment type="caution">
    <text evidence="9">The sequence shown here is derived from an EMBL/GenBank/DDBJ whole genome shotgun (WGS) entry which is preliminary data.</text>
</comment>
<reference evidence="9" key="1">
    <citation type="submission" date="2019-05" db="EMBL/GenBank/DDBJ databases">
        <title>Annotation for the trematode Paragonimus heterotremus.</title>
        <authorList>
            <person name="Choi Y.-J."/>
        </authorList>
    </citation>
    <scope>NUCLEOTIDE SEQUENCE</scope>
    <source>
        <strain evidence="9">LC</strain>
    </source>
</reference>
<dbReference type="InterPro" id="IPR017452">
    <property type="entry name" value="GPCR_Rhodpsn_7TM"/>
</dbReference>
<evidence type="ECO:0000256" key="6">
    <source>
        <dbReference type="SAM" id="MobiDB-lite"/>
    </source>
</evidence>
<protein>
    <recommendedName>
        <fullName evidence="8">G-protein coupled receptors family 1 profile domain-containing protein</fullName>
    </recommendedName>
</protein>
<evidence type="ECO:0000256" key="5">
    <source>
        <dbReference type="ARBA" id="ARBA00023136"/>
    </source>
</evidence>
<evidence type="ECO:0000313" key="9">
    <source>
        <dbReference type="EMBL" id="KAF5404319.1"/>
    </source>
</evidence>
<dbReference type="OrthoDB" id="6245547at2759"/>
<name>A0A8J4WKN0_9TREM</name>
<keyword evidence="4 7" id="KW-1133">Transmembrane helix</keyword>
<keyword evidence="10" id="KW-1185">Reference proteome</keyword>
<dbReference type="SUPFAM" id="SSF81321">
    <property type="entry name" value="Family A G protein-coupled receptor-like"/>
    <property type="match status" value="1"/>
</dbReference>
<feature type="transmembrane region" description="Helical" evidence="7">
    <location>
        <begin position="310"/>
        <end position="328"/>
    </location>
</feature>
<dbReference type="GO" id="GO:0016020">
    <property type="term" value="C:membrane"/>
    <property type="evidence" value="ECO:0007669"/>
    <property type="project" value="UniProtKB-SubCell"/>
</dbReference>
<dbReference type="GO" id="GO:0004930">
    <property type="term" value="F:G protein-coupled receptor activity"/>
    <property type="evidence" value="ECO:0007669"/>
    <property type="project" value="InterPro"/>
</dbReference>
<organism evidence="9 10">
    <name type="scientific">Paragonimus heterotremus</name>
    <dbReference type="NCBI Taxonomy" id="100268"/>
    <lineage>
        <taxon>Eukaryota</taxon>
        <taxon>Metazoa</taxon>
        <taxon>Spiralia</taxon>
        <taxon>Lophotrochozoa</taxon>
        <taxon>Platyhelminthes</taxon>
        <taxon>Trematoda</taxon>
        <taxon>Digenea</taxon>
        <taxon>Plagiorchiida</taxon>
        <taxon>Troglotremata</taxon>
        <taxon>Troglotrematidae</taxon>
        <taxon>Paragonimus</taxon>
    </lineage>
</organism>
<evidence type="ECO:0000313" key="10">
    <source>
        <dbReference type="Proteomes" id="UP000748531"/>
    </source>
</evidence>
<feature type="transmembrane region" description="Helical" evidence="7">
    <location>
        <begin position="114"/>
        <end position="144"/>
    </location>
</feature>
<feature type="transmembrane region" description="Helical" evidence="7">
    <location>
        <begin position="80"/>
        <end position="102"/>
    </location>
</feature>
<feature type="region of interest" description="Disordered" evidence="6">
    <location>
        <begin position="426"/>
        <end position="447"/>
    </location>
</feature>
<keyword evidence="3 7" id="KW-0812">Transmembrane</keyword>
<dbReference type="Proteomes" id="UP000748531">
    <property type="component" value="Unassembled WGS sequence"/>
</dbReference>
<evidence type="ECO:0000256" key="3">
    <source>
        <dbReference type="ARBA" id="ARBA00022692"/>
    </source>
</evidence>
<dbReference type="Gene3D" id="1.20.1070.10">
    <property type="entry name" value="Rhodopsin 7-helix transmembrane proteins"/>
    <property type="match status" value="1"/>
</dbReference>
<comment type="similarity">
    <text evidence="2">Belongs to the cornifelin family.</text>
</comment>
<dbReference type="AlphaFoldDB" id="A0A8J4WKN0"/>
<dbReference type="EMBL" id="LUCH01000786">
    <property type="protein sequence ID" value="KAF5404319.1"/>
    <property type="molecule type" value="Genomic_DNA"/>
</dbReference>
<evidence type="ECO:0000256" key="7">
    <source>
        <dbReference type="SAM" id="Phobius"/>
    </source>
</evidence>
<evidence type="ECO:0000259" key="8">
    <source>
        <dbReference type="PROSITE" id="PS50262"/>
    </source>
</evidence>
<dbReference type="PANTHER" id="PTHR15907">
    <property type="entry name" value="DUF614 FAMILY PROTEIN-RELATED"/>
    <property type="match status" value="1"/>
</dbReference>
<dbReference type="PROSITE" id="PS00237">
    <property type="entry name" value="G_PROTEIN_RECEP_F1_1"/>
    <property type="match status" value="1"/>
</dbReference>
<proteinExistence type="inferred from homology"/>
<dbReference type="NCBIfam" id="TIGR01571">
    <property type="entry name" value="A_thal_Cys_rich"/>
    <property type="match status" value="1"/>
</dbReference>
<feature type="transmembrane region" description="Helical" evidence="7">
    <location>
        <begin position="211"/>
        <end position="230"/>
    </location>
</feature>
<accession>A0A8J4WKN0</accession>
<evidence type="ECO:0000256" key="2">
    <source>
        <dbReference type="ARBA" id="ARBA00009024"/>
    </source>
</evidence>
<comment type="subcellular location">
    <subcellularLocation>
        <location evidence="1">Membrane</location>
    </subcellularLocation>
</comment>
<sequence>MICVDVLGMFTSNLRFVVLSLTSIDVRLMCGDVCCRAQLMLAYMVGDLSTWSLVCLCCERFYIMLFPLSSYARDRKNTRSAIIVTCLLYLFAFLANCFLLSPQEVVCAEAYNNFAIVIWKMICVQILPTTFVSVSVIGLIVILFRRSRWSCRFRSSLNINANSRGLATSRWMVIIGLLFLVSSLAVFVNSLAHPTYVNTLTAHDNCQIDDYRFNAISVMFWTCVCIRTYVFMLSSSGSRKDLFYLFKAICRVLKLTAWSPDHYTPVSPNMQAATAVPSAATVITSQPTAVHPREPSENHWRFQLFDIPDFGLFALSCCCPCIVFGSVAQDIGQSYTLCCLASLCSLLTLQVECNWLVGCLLRERVRRRYRIRGNLVADCCTYCCCYACTLNQAALQAEFENSRHGRNRNSDFSIRLGQRQFTIRSQPAQSVAQTYPAPTSNQPTNVPLLSTTVTETASPGGAPPMNSSDQICVNQSQIADTSQ</sequence>
<dbReference type="InterPro" id="IPR000276">
    <property type="entry name" value="GPCR_Rhodpsn"/>
</dbReference>